<evidence type="ECO:0000256" key="4">
    <source>
        <dbReference type="ARBA" id="ARBA00019465"/>
    </source>
</evidence>
<feature type="domain" description="Ketopantoate reductase N-terminal" evidence="10">
    <location>
        <begin position="5"/>
        <end position="112"/>
    </location>
</feature>
<keyword evidence="9" id="KW-0566">Pantothenate biosynthesis</keyword>
<dbReference type="GO" id="GO:0015940">
    <property type="term" value="P:pantothenate biosynthetic process"/>
    <property type="evidence" value="ECO:0007669"/>
    <property type="project" value="UniProtKB-UniPathway"/>
</dbReference>
<dbReference type="NCBIfam" id="TIGR00745">
    <property type="entry name" value="apbA_panE"/>
    <property type="match status" value="1"/>
</dbReference>
<dbReference type="UniPathway" id="UPA00028">
    <property type="reaction ID" value="UER00004"/>
</dbReference>
<dbReference type="Pfam" id="PF08546">
    <property type="entry name" value="ApbA_C"/>
    <property type="match status" value="1"/>
</dbReference>
<evidence type="ECO:0000256" key="8">
    <source>
        <dbReference type="ARBA" id="ARBA00048793"/>
    </source>
</evidence>
<evidence type="ECO:0000256" key="5">
    <source>
        <dbReference type="ARBA" id="ARBA00022857"/>
    </source>
</evidence>
<protein>
    <recommendedName>
        <fullName evidence="4 9">2-dehydropantoate 2-reductase</fullName>
        <ecNumber evidence="3 9">1.1.1.169</ecNumber>
    </recommendedName>
    <alternativeName>
        <fullName evidence="7 9">Ketopantoate reductase</fullName>
    </alternativeName>
</protein>
<dbReference type="PANTHER" id="PTHR21708">
    <property type="entry name" value="PROBABLE 2-DEHYDROPANTOATE 2-REDUCTASE"/>
    <property type="match status" value="1"/>
</dbReference>
<comment type="pathway">
    <text evidence="1 9">Cofactor biosynthesis; (R)-pantothenate biosynthesis; (R)-pantoate from 3-methyl-2-oxobutanoate: step 2/2.</text>
</comment>
<dbReference type="PANTHER" id="PTHR21708:SF26">
    <property type="entry name" value="2-DEHYDROPANTOATE 2-REDUCTASE"/>
    <property type="match status" value="1"/>
</dbReference>
<organism evidence="12 13">
    <name type="scientific">Mucilaginibacter limnophilus</name>
    <dbReference type="NCBI Taxonomy" id="1932778"/>
    <lineage>
        <taxon>Bacteria</taxon>
        <taxon>Pseudomonadati</taxon>
        <taxon>Bacteroidota</taxon>
        <taxon>Sphingobacteriia</taxon>
        <taxon>Sphingobacteriales</taxon>
        <taxon>Sphingobacteriaceae</taxon>
        <taxon>Mucilaginibacter</taxon>
    </lineage>
</organism>
<dbReference type="Gene3D" id="3.40.50.720">
    <property type="entry name" value="NAD(P)-binding Rossmann-like Domain"/>
    <property type="match status" value="1"/>
</dbReference>
<dbReference type="Pfam" id="PF02558">
    <property type="entry name" value="ApbA"/>
    <property type="match status" value="1"/>
</dbReference>
<evidence type="ECO:0000256" key="7">
    <source>
        <dbReference type="ARBA" id="ARBA00032024"/>
    </source>
</evidence>
<dbReference type="InterPro" id="IPR013332">
    <property type="entry name" value="KPR_N"/>
</dbReference>
<keyword evidence="13" id="KW-1185">Reference proteome</keyword>
<comment type="catalytic activity">
    <reaction evidence="8 9">
        <text>(R)-pantoate + NADP(+) = 2-dehydropantoate + NADPH + H(+)</text>
        <dbReference type="Rhea" id="RHEA:16233"/>
        <dbReference type="ChEBI" id="CHEBI:11561"/>
        <dbReference type="ChEBI" id="CHEBI:15378"/>
        <dbReference type="ChEBI" id="CHEBI:15980"/>
        <dbReference type="ChEBI" id="CHEBI:57783"/>
        <dbReference type="ChEBI" id="CHEBI:58349"/>
        <dbReference type="EC" id="1.1.1.169"/>
    </reaction>
</comment>
<dbReference type="SUPFAM" id="SSF48179">
    <property type="entry name" value="6-phosphogluconate dehydrogenase C-terminal domain-like"/>
    <property type="match status" value="1"/>
</dbReference>
<gene>
    <name evidence="12" type="ORF">EOD41_10305</name>
</gene>
<dbReference type="InterPro" id="IPR013752">
    <property type="entry name" value="KPA_reductase"/>
</dbReference>
<sequence>MAARIHVIGAGAIGKALAVCLANAGRDIILIRGSKDDQPDEVESIRLNLSDGSMLQANLKIKTFSAIKEADGIFVVASKSLANEGIADKLQKLAINAPVVLLQNGLNIERPFLSKGFRNLYRCVLLATSQFETTDALRFRPVAASPIGSIDSEAAFNEVVVDQLHTNWFPFIRVDHIHKMVWQKAIVNCVFNSVCPLLEVDNGVFHREPAAMQLADYIIEECILIADHSGLSLRLEDIRNTLLSISRASDGQFISTLQDIRNHRPTEIETLNLEVAAIARSLGLEDKVAITRTLGELTALKSYLNR</sequence>
<proteinExistence type="inferred from homology"/>
<evidence type="ECO:0000313" key="13">
    <source>
        <dbReference type="Proteomes" id="UP000282759"/>
    </source>
</evidence>
<dbReference type="SUPFAM" id="SSF51735">
    <property type="entry name" value="NAD(P)-binding Rossmann-fold domains"/>
    <property type="match status" value="1"/>
</dbReference>
<comment type="function">
    <text evidence="9">Catalyzes the NADPH-dependent reduction of ketopantoate into pantoic acid.</text>
</comment>
<name>A0A437MTM0_9SPHI</name>
<dbReference type="InterPro" id="IPR013328">
    <property type="entry name" value="6PGD_dom2"/>
</dbReference>
<evidence type="ECO:0000256" key="1">
    <source>
        <dbReference type="ARBA" id="ARBA00004994"/>
    </source>
</evidence>
<dbReference type="InterPro" id="IPR051402">
    <property type="entry name" value="KPR-Related"/>
</dbReference>
<dbReference type="AlphaFoldDB" id="A0A437MTM0"/>
<evidence type="ECO:0000259" key="11">
    <source>
        <dbReference type="Pfam" id="PF08546"/>
    </source>
</evidence>
<evidence type="ECO:0000256" key="3">
    <source>
        <dbReference type="ARBA" id="ARBA00013014"/>
    </source>
</evidence>
<dbReference type="EC" id="1.1.1.169" evidence="3 9"/>
<evidence type="ECO:0000256" key="2">
    <source>
        <dbReference type="ARBA" id="ARBA00007870"/>
    </source>
</evidence>
<comment type="similarity">
    <text evidence="2 9">Belongs to the ketopantoate reductase family.</text>
</comment>
<evidence type="ECO:0000313" key="12">
    <source>
        <dbReference type="EMBL" id="RVU01007.1"/>
    </source>
</evidence>
<dbReference type="InterPro" id="IPR036291">
    <property type="entry name" value="NAD(P)-bd_dom_sf"/>
</dbReference>
<dbReference type="OrthoDB" id="9800163at2"/>
<evidence type="ECO:0000256" key="9">
    <source>
        <dbReference type="RuleBase" id="RU362068"/>
    </source>
</evidence>
<evidence type="ECO:0000256" key="6">
    <source>
        <dbReference type="ARBA" id="ARBA00023002"/>
    </source>
</evidence>
<accession>A0A437MTM0</accession>
<dbReference type="InterPro" id="IPR008927">
    <property type="entry name" value="6-PGluconate_DH-like_C_sf"/>
</dbReference>
<dbReference type="GO" id="GO:0008677">
    <property type="term" value="F:2-dehydropantoate 2-reductase activity"/>
    <property type="evidence" value="ECO:0007669"/>
    <property type="project" value="UniProtKB-EC"/>
</dbReference>
<dbReference type="RefSeq" id="WP_127704719.1">
    <property type="nucleotide sequence ID" value="NZ_SACK01000003.1"/>
</dbReference>
<dbReference type="InterPro" id="IPR003710">
    <property type="entry name" value="ApbA"/>
</dbReference>
<dbReference type="Gene3D" id="1.10.1040.10">
    <property type="entry name" value="N-(1-d-carboxylethyl)-l-norvaline Dehydrogenase, domain 2"/>
    <property type="match status" value="1"/>
</dbReference>
<feature type="domain" description="Ketopantoate reductase C-terminal" evidence="11">
    <location>
        <begin position="177"/>
        <end position="285"/>
    </location>
</feature>
<dbReference type="EMBL" id="SACK01000003">
    <property type="protein sequence ID" value="RVU01007.1"/>
    <property type="molecule type" value="Genomic_DNA"/>
</dbReference>
<reference evidence="12 13" key="1">
    <citation type="submission" date="2019-01" db="EMBL/GenBank/DDBJ databases">
        <authorList>
            <person name="Chen W.-M."/>
        </authorList>
    </citation>
    <scope>NUCLEOTIDE SEQUENCE [LARGE SCALE GENOMIC DNA]</scope>
    <source>
        <strain evidence="12 13">YBJ-36</strain>
    </source>
</reference>
<keyword evidence="6 9" id="KW-0560">Oxidoreductase</keyword>
<evidence type="ECO:0000259" key="10">
    <source>
        <dbReference type="Pfam" id="PF02558"/>
    </source>
</evidence>
<dbReference type="GO" id="GO:0005737">
    <property type="term" value="C:cytoplasm"/>
    <property type="evidence" value="ECO:0007669"/>
    <property type="project" value="TreeGrafter"/>
</dbReference>
<keyword evidence="5 9" id="KW-0521">NADP</keyword>
<dbReference type="Proteomes" id="UP000282759">
    <property type="component" value="Unassembled WGS sequence"/>
</dbReference>
<comment type="caution">
    <text evidence="12">The sequence shown here is derived from an EMBL/GenBank/DDBJ whole genome shotgun (WGS) entry which is preliminary data.</text>
</comment>